<keyword evidence="2" id="KW-1185">Reference proteome</keyword>
<evidence type="ECO:0000313" key="1">
    <source>
        <dbReference type="EMBL" id="KAK7065945.1"/>
    </source>
</evidence>
<reference evidence="1 2" key="1">
    <citation type="submission" date="2023-11" db="EMBL/GenBank/DDBJ databases">
        <title>Halocaridina rubra genome assembly.</title>
        <authorList>
            <person name="Smith C."/>
        </authorList>
    </citation>
    <scope>NUCLEOTIDE SEQUENCE [LARGE SCALE GENOMIC DNA]</scope>
    <source>
        <strain evidence="1">EP-1</strain>
        <tissue evidence="1">Whole</tissue>
    </source>
</reference>
<evidence type="ECO:0000313" key="2">
    <source>
        <dbReference type="Proteomes" id="UP001381693"/>
    </source>
</evidence>
<dbReference type="AlphaFoldDB" id="A0AAN8WTD4"/>
<comment type="caution">
    <text evidence="1">The sequence shown here is derived from an EMBL/GenBank/DDBJ whole genome shotgun (WGS) entry which is preliminary data.</text>
</comment>
<gene>
    <name evidence="1" type="ORF">SK128_003131</name>
</gene>
<proteinExistence type="predicted"/>
<accession>A0AAN8WTD4</accession>
<protein>
    <submittedName>
        <fullName evidence="1">Uncharacterized protein</fullName>
    </submittedName>
</protein>
<organism evidence="1 2">
    <name type="scientific">Halocaridina rubra</name>
    <name type="common">Hawaiian red shrimp</name>
    <dbReference type="NCBI Taxonomy" id="373956"/>
    <lineage>
        <taxon>Eukaryota</taxon>
        <taxon>Metazoa</taxon>
        <taxon>Ecdysozoa</taxon>
        <taxon>Arthropoda</taxon>
        <taxon>Crustacea</taxon>
        <taxon>Multicrustacea</taxon>
        <taxon>Malacostraca</taxon>
        <taxon>Eumalacostraca</taxon>
        <taxon>Eucarida</taxon>
        <taxon>Decapoda</taxon>
        <taxon>Pleocyemata</taxon>
        <taxon>Caridea</taxon>
        <taxon>Atyoidea</taxon>
        <taxon>Atyidae</taxon>
        <taxon>Halocaridina</taxon>
    </lineage>
</organism>
<sequence>MATLNLRVYQKIDPNADFAVLLENKKTKNSLLFQAGTVAPLSQPETDAIRGDYYGRLLDTYGCLGVLQVCPSKFQNDYCLFTYNFTLD</sequence>
<dbReference type="EMBL" id="JAXCGZ010019608">
    <property type="protein sequence ID" value="KAK7065945.1"/>
    <property type="molecule type" value="Genomic_DNA"/>
</dbReference>
<dbReference type="Proteomes" id="UP001381693">
    <property type="component" value="Unassembled WGS sequence"/>
</dbReference>
<name>A0AAN8WTD4_HALRR</name>